<dbReference type="OrthoDB" id="2688021at2759"/>
<keyword evidence="1" id="KW-1133">Transmembrane helix</keyword>
<keyword evidence="1" id="KW-0812">Transmembrane</keyword>
<feature type="transmembrane region" description="Helical" evidence="1">
    <location>
        <begin position="376"/>
        <end position="397"/>
    </location>
</feature>
<proteinExistence type="predicted"/>
<feature type="transmembrane region" description="Helical" evidence="1">
    <location>
        <begin position="315"/>
        <end position="342"/>
    </location>
</feature>
<accession>A0A3D8Q3F5</accession>
<dbReference type="AlphaFoldDB" id="A0A3D8Q3F5"/>
<evidence type="ECO:0000313" key="2">
    <source>
        <dbReference type="EMBL" id="RDW56412.1"/>
    </source>
</evidence>
<dbReference type="Proteomes" id="UP000256645">
    <property type="component" value="Unassembled WGS sequence"/>
</dbReference>
<feature type="transmembrane region" description="Helical" evidence="1">
    <location>
        <begin position="173"/>
        <end position="193"/>
    </location>
</feature>
<sequence>MEHSKQPPYVQACEVDDEPTPANLPPYDKATSTRLLCLVGVFFSYVLALIMIAGAVVVIPSSALEENTIGGFRQLPLSSEAIKAVPLLFNILITLCTESLSYVHAISLRWALYHEGRLHFNSNLRLFTNAKSSAANTRFANVAAAICLIVSYTGASQTFTNLRDSSLYVNGTALLMLGIGLLVLSIISTISFCHNRARILSWSPNPINTALACAQSGLLVHRPGRAMMPVQATNSPAQPTAPSSRQKPMNSAYQTANHVVRFLFFMFLFCFALGVILVVVDYTTNRLPGLSFFPNGGGLQTQVLWYWGLHAPGPLQLFVVMMFGSMMQAFIVMVLHCAELLINVWRDESAWRNAYQAKGAAIKIGALQSATSSIPWFLLFIFKPVAQWIFGSVAIVIQFPAIMIEFAPLPFLVLSAMALVLAIFGRAIAMKHHKGPQPATYGHLQTLVDLIDDWSMDEDGRLWWGSKGNDNNQIGSAGTCDRKDGVGCINIGQLYS</sequence>
<comment type="caution">
    <text evidence="2">The sequence shown here is derived from an EMBL/GenBank/DDBJ whole genome shotgun (WGS) entry which is preliminary data.</text>
</comment>
<gene>
    <name evidence="2" type="ORF">BP6252_14157</name>
</gene>
<name>A0A3D8Q3F5_9HELO</name>
<dbReference type="EMBL" id="PDLM01000048">
    <property type="protein sequence ID" value="RDW56412.1"/>
    <property type="molecule type" value="Genomic_DNA"/>
</dbReference>
<protein>
    <submittedName>
        <fullName evidence="2">Uncharacterized protein</fullName>
    </submittedName>
</protein>
<evidence type="ECO:0000313" key="3">
    <source>
        <dbReference type="Proteomes" id="UP000256645"/>
    </source>
</evidence>
<keyword evidence="1" id="KW-0472">Membrane</keyword>
<feature type="transmembrane region" description="Helical" evidence="1">
    <location>
        <begin position="87"/>
        <end position="112"/>
    </location>
</feature>
<dbReference type="STRING" id="1849047.A0A3D8Q3F5"/>
<feature type="transmembrane region" description="Helical" evidence="1">
    <location>
        <begin position="133"/>
        <end position="153"/>
    </location>
</feature>
<feature type="transmembrane region" description="Helical" evidence="1">
    <location>
        <begin position="259"/>
        <end position="280"/>
    </location>
</feature>
<feature type="transmembrane region" description="Helical" evidence="1">
    <location>
        <begin position="35"/>
        <end position="59"/>
    </location>
</feature>
<organism evidence="2 3">
    <name type="scientific">Coleophoma cylindrospora</name>
    <dbReference type="NCBI Taxonomy" id="1849047"/>
    <lineage>
        <taxon>Eukaryota</taxon>
        <taxon>Fungi</taxon>
        <taxon>Dikarya</taxon>
        <taxon>Ascomycota</taxon>
        <taxon>Pezizomycotina</taxon>
        <taxon>Leotiomycetes</taxon>
        <taxon>Helotiales</taxon>
        <taxon>Dermateaceae</taxon>
        <taxon>Coleophoma</taxon>
    </lineage>
</organism>
<keyword evidence="3" id="KW-1185">Reference proteome</keyword>
<evidence type="ECO:0000256" key="1">
    <source>
        <dbReference type="SAM" id="Phobius"/>
    </source>
</evidence>
<reference evidence="2 3" key="1">
    <citation type="journal article" date="2018" name="IMA Fungus">
        <title>IMA Genome-F 9: Draft genome sequence of Annulohypoxylon stygium, Aspergillus mulundensis, Berkeleyomyces basicola (syn. Thielaviopsis basicola), Ceratocystis smalleyi, two Cercospora beticola strains, Coleophoma cylindrospora, Fusarium fracticaudum, Phialophora cf. hyalina, and Morchella septimelata.</title>
        <authorList>
            <person name="Wingfield B.D."/>
            <person name="Bills G.F."/>
            <person name="Dong Y."/>
            <person name="Huang W."/>
            <person name="Nel W.J."/>
            <person name="Swalarsk-Parry B.S."/>
            <person name="Vaghefi N."/>
            <person name="Wilken P.M."/>
            <person name="An Z."/>
            <person name="de Beer Z.W."/>
            <person name="De Vos L."/>
            <person name="Chen L."/>
            <person name="Duong T.A."/>
            <person name="Gao Y."/>
            <person name="Hammerbacher A."/>
            <person name="Kikkert J.R."/>
            <person name="Li Y."/>
            <person name="Li H."/>
            <person name="Li K."/>
            <person name="Li Q."/>
            <person name="Liu X."/>
            <person name="Ma X."/>
            <person name="Naidoo K."/>
            <person name="Pethybridge S.J."/>
            <person name="Sun J."/>
            <person name="Steenkamp E.T."/>
            <person name="van der Nest M.A."/>
            <person name="van Wyk S."/>
            <person name="Wingfield M.J."/>
            <person name="Xiong C."/>
            <person name="Yue Q."/>
            <person name="Zhang X."/>
        </authorList>
    </citation>
    <scope>NUCLEOTIDE SEQUENCE [LARGE SCALE GENOMIC DNA]</scope>
    <source>
        <strain evidence="2 3">BP6252</strain>
    </source>
</reference>
<feature type="transmembrane region" description="Helical" evidence="1">
    <location>
        <begin position="409"/>
        <end position="429"/>
    </location>
</feature>